<evidence type="ECO:0000256" key="1">
    <source>
        <dbReference type="SAM" id="MobiDB-lite"/>
    </source>
</evidence>
<dbReference type="Proteomes" id="UP000016088">
    <property type="component" value="Unassembled WGS sequence"/>
</dbReference>
<dbReference type="RefSeq" id="XP_013019067.1">
    <property type="nucleotide sequence ID" value="XM_013163613.1"/>
</dbReference>
<proteinExistence type="predicted"/>
<dbReference type="HOGENOM" id="CLU_937375_0_0_1"/>
<reference evidence="3 4" key="1">
    <citation type="journal article" date="2011" name="Science">
        <title>Comparative functional genomics of the fission yeasts.</title>
        <authorList>
            <person name="Rhind N."/>
            <person name="Chen Z."/>
            <person name="Yassour M."/>
            <person name="Thompson D.A."/>
            <person name="Haas B.J."/>
            <person name="Habib N."/>
            <person name="Wapinski I."/>
            <person name="Roy S."/>
            <person name="Lin M.F."/>
            <person name="Heiman D.I."/>
            <person name="Young S.K."/>
            <person name="Furuya K."/>
            <person name="Guo Y."/>
            <person name="Pidoux A."/>
            <person name="Chen H.M."/>
            <person name="Robbertse B."/>
            <person name="Goldberg J.M."/>
            <person name="Aoki K."/>
            <person name="Bayne E.H."/>
            <person name="Berlin A.M."/>
            <person name="Desjardins C.A."/>
            <person name="Dobbs E."/>
            <person name="Dukaj L."/>
            <person name="Fan L."/>
            <person name="FitzGerald M.G."/>
            <person name="French C."/>
            <person name="Gujja S."/>
            <person name="Hansen K."/>
            <person name="Keifenheim D."/>
            <person name="Levin J.Z."/>
            <person name="Mosher R.A."/>
            <person name="Mueller C.A."/>
            <person name="Pfiffner J."/>
            <person name="Priest M."/>
            <person name="Russ C."/>
            <person name="Smialowska A."/>
            <person name="Swoboda P."/>
            <person name="Sykes S.M."/>
            <person name="Vaughn M."/>
            <person name="Vengrova S."/>
            <person name="Yoder R."/>
            <person name="Zeng Q."/>
            <person name="Allshire R."/>
            <person name="Baulcombe D."/>
            <person name="Birren B.W."/>
            <person name="Brown W."/>
            <person name="Ekwall K."/>
            <person name="Kellis M."/>
            <person name="Leatherwood J."/>
            <person name="Levin H."/>
            <person name="Margalit H."/>
            <person name="Martienssen R."/>
            <person name="Nieduszynski C.A."/>
            <person name="Spatafora J.W."/>
            <person name="Friedman N."/>
            <person name="Dalgaard J.Z."/>
            <person name="Baumann P."/>
            <person name="Niki H."/>
            <person name="Regev A."/>
            <person name="Nusbaum C."/>
        </authorList>
    </citation>
    <scope>NUCLEOTIDE SEQUENCE [LARGE SCALE GENOMIC DNA]</scope>
    <source>
        <strain evidence="4">yFS286</strain>
    </source>
</reference>
<organism evidence="3 4">
    <name type="scientific">Schizosaccharomyces octosporus (strain yFS286)</name>
    <name type="common">Fission yeast</name>
    <name type="synonym">Octosporomyces octosporus</name>
    <dbReference type="NCBI Taxonomy" id="483514"/>
    <lineage>
        <taxon>Eukaryota</taxon>
        <taxon>Fungi</taxon>
        <taxon>Dikarya</taxon>
        <taxon>Ascomycota</taxon>
        <taxon>Taphrinomycotina</taxon>
        <taxon>Schizosaccharomycetes</taxon>
        <taxon>Schizosaccharomycetales</taxon>
        <taxon>Schizosaccharomycetaceae</taxon>
        <taxon>Schizosaccharomyces</taxon>
    </lineage>
</organism>
<dbReference type="EMBL" id="KE503207">
    <property type="protein sequence ID" value="EPX71764.1"/>
    <property type="molecule type" value="Genomic_DNA"/>
</dbReference>
<keyword evidence="4" id="KW-1185">Reference proteome</keyword>
<dbReference type="OMA" id="ARYWIHL"/>
<name>S9RCB5_SCHOY</name>
<accession>S9RCB5</accession>
<sequence length="297" mass="34885">MVFQCTKLLFLQLPIMVLVPNTVYGHSNLHEPVIPINNGVRRINILSYQQAKLRNSTHETRPSYSTKSLELQNQHRRRPNYSTHHVGSRKRNRLLNDLHLFRQTPEEEQESIYQEYCSSRPVFGFSSVNQDFYDNPIEDPLLDSSLRTKYNGQDFHHYTIASKIRHELKRSNSLQLVILLDSYIQNILHEKLVSWSYKPDEVYQYVSESFIITASLDMRFIHGNTRSSHRHQYVRLDVECPKNIKASTFARYWIHLISAYYNINSTSMSSLTGRFIILQIPKMSKNPPEQLTRLLAS</sequence>
<evidence type="ECO:0000313" key="4">
    <source>
        <dbReference type="Proteomes" id="UP000016088"/>
    </source>
</evidence>
<dbReference type="AlphaFoldDB" id="S9RCB5"/>
<feature type="chain" id="PRO_5004568582" evidence="2">
    <location>
        <begin position="26"/>
        <end position="297"/>
    </location>
</feature>
<dbReference type="GeneID" id="25032671"/>
<dbReference type="VEuPathDB" id="FungiDB:SOCG_03701"/>
<protein>
    <submittedName>
        <fullName evidence="3">Fungal protein</fullName>
    </submittedName>
</protein>
<gene>
    <name evidence="3" type="ORF">SOCG_03701</name>
</gene>
<feature type="compositionally biased region" description="Polar residues" evidence="1">
    <location>
        <begin position="62"/>
        <end position="72"/>
    </location>
</feature>
<evidence type="ECO:0000313" key="3">
    <source>
        <dbReference type="EMBL" id="EPX71764.1"/>
    </source>
</evidence>
<feature type="region of interest" description="Disordered" evidence="1">
    <location>
        <begin position="54"/>
        <end position="88"/>
    </location>
</feature>
<feature type="signal peptide" evidence="2">
    <location>
        <begin position="1"/>
        <end position="25"/>
    </location>
</feature>
<evidence type="ECO:0000256" key="2">
    <source>
        <dbReference type="SAM" id="SignalP"/>
    </source>
</evidence>
<keyword evidence="2" id="KW-0732">Signal</keyword>